<reference evidence="2" key="1">
    <citation type="submission" date="2022-03" db="EMBL/GenBank/DDBJ databases">
        <authorList>
            <person name="Sayadi A."/>
        </authorList>
    </citation>
    <scope>NUCLEOTIDE SEQUENCE</scope>
</reference>
<proteinExistence type="predicted"/>
<keyword evidence="3" id="KW-1185">Reference proteome</keyword>
<accession>A0A9P0LS52</accession>
<dbReference type="Proteomes" id="UP001152888">
    <property type="component" value="Unassembled WGS sequence"/>
</dbReference>
<sequence length="60" mass="6924">MPCICLVLHIFYRSTDNGCTISHNAKNDEKTLSIQQSDHISKRYSPSERNSYYAHDSCDE</sequence>
<evidence type="ECO:0000256" key="1">
    <source>
        <dbReference type="SAM" id="MobiDB-lite"/>
    </source>
</evidence>
<protein>
    <submittedName>
        <fullName evidence="2">Uncharacterized protein</fullName>
    </submittedName>
</protein>
<gene>
    <name evidence="2" type="ORF">ACAOBT_LOCUS26616</name>
</gene>
<comment type="caution">
    <text evidence="2">The sequence shown here is derived from an EMBL/GenBank/DDBJ whole genome shotgun (WGS) entry which is preliminary data.</text>
</comment>
<dbReference type="AlphaFoldDB" id="A0A9P0LS52"/>
<dbReference type="EMBL" id="CAKOFQ010007482">
    <property type="protein sequence ID" value="CAH2002121.1"/>
    <property type="molecule type" value="Genomic_DNA"/>
</dbReference>
<feature type="region of interest" description="Disordered" evidence="1">
    <location>
        <begin position="32"/>
        <end position="60"/>
    </location>
</feature>
<evidence type="ECO:0000313" key="3">
    <source>
        <dbReference type="Proteomes" id="UP001152888"/>
    </source>
</evidence>
<evidence type="ECO:0000313" key="2">
    <source>
        <dbReference type="EMBL" id="CAH2002121.1"/>
    </source>
</evidence>
<organism evidence="2 3">
    <name type="scientific">Acanthoscelides obtectus</name>
    <name type="common">Bean weevil</name>
    <name type="synonym">Bruchus obtectus</name>
    <dbReference type="NCBI Taxonomy" id="200917"/>
    <lineage>
        <taxon>Eukaryota</taxon>
        <taxon>Metazoa</taxon>
        <taxon>Ecdysozoa</taxon>
        <taxon>Arthropoda</taxon>
        <taxon>Hexapoda</taxon>
        <taxon>Insecta</taxon>
        <taxon>Pterygota</taxon>
        <taxon>Neoptera</taxon>
        <taxon>Endopterygota</taxon>
        <taxon>Coleoptera</taxon>
        <taxon>Polyphaga</taxon>
        <taxon>Cucujiformia</taxon>
        <taxon>Chrysomeloidea</taxon>
        <taxon>Chrysomelidae</taxon>
        <taxon>Bruchinae</taxon>
        <taxon>Bruchini</taxon>
        <taxon>Acanthoscelides</taxon>
    </lineage>
</organism>
<name>A0A9P0LS52_ACAOB</name>